<evidence type="ECO:0000313" key="2">
    <source>
        <dbReference type="Proteomes" id="UP001152519"/>
    </source>
</evidence>
<accession>A0A9W4E5V4</accession>
<evidence type="ECO:0000313" key="1">
    <source>
        <dbReference type="EMBL" id="CAG6393501.1"/>
    </source>
</evidence>
<reference evidence="1" key="1">
    <citation type="submission" date="2021-05" db="EMBL/GenBank/DDBJ databases">
        <authorList>
            <person name="Arsene-Ploetze F."/>
        </authorList>
    </citation>
    <scope>NUCLEOTIDE SEQUENCE</scope>
    <source>
        <strain evidence="1">DSM 42138</strain>
    </source>
</reference>
<organism evidence="1 2">
    <name type="scientific">Actinacidiphila cocklensis</name>
    <dbReference type="NCBI Taxonomy" id="887465"/>
    <lineage>
        <taxon>Bacteria</taxon>
        <taxon>Bacillati</taxon>
        <taxon>Actinomycetota</taxon>
        <taxon>Actinomycetes</taxon>
        <taxon>Kitasatosporales</taxon>
        <taxon>Streptomycetaceae</taxon>
        <taxon>Actinacidiphila</taxon>
    </lineage>
</organism>
<comment type="caution">
    <text evidence="1">The sequence shown here is derived from an EMBL/GenBank/DDBJ whole genome shotgun (WGS) entry which is preliminary data.</text>
</comment>
<dbReference type="Proteomes" id="UP001152519">
    <property type="component" value="Unassembled WGS sequence"/>
</dbReference>
<dbReference type="EMBL" id="CAJSLV010000049">
    <property type="protein sequence ID" value="CAG6393501.1"/>
    <property type="molecule type" value="Genomic_DNA"/>
</dbReference>
<keyword evidence="2" id="KW-1185">Reference proteome</keyword>
<proteinExistence type="predicted"/>
<gene>
    <name evidence="1" type="ORF">SCOCK_200113</name>
</gene>
<name>A0A9W4E5V4_9ACTN</name>
<dbReference type="AlphaFoldDB" id="A0A9W4E5V4"/>
<protein>
    <submittedName>
        <fullName evidence="1">Uncharacterized protein</fullName>
    </submittedName>
</protein>
<sequence>MLAHEQLLLDRRDRLKASVTIRSVPLHAAVSGRTAPRIKTRADGAGFPVLCMANRVRTTKRHMMRTFFT</sequence>